<evidence type="ECO:0000313" key="3">
    <source>
        <dbReference type="Proteomes" id="UP001066276"/>
    </source>
</evidence>
<evidence type="ECO:0000313" key="2">
    <source>
        <dbReference type="EMBL" id="KAJ1215196.1"/>
    </source>
</evidence>
<feature type="compositionally biased region" description="Polar residues" evidence="1">
    <location>
        <begin position="91"/>
        <end position="103"/>
    </location>
</feature>
<evidence type="ECO:0000256" key="1">
    <source>
        <dbReference type="SAM" id="MobiDB-lite"/>
    </source>
</evidence>
<feature type="region of interest" description="Disordered" evidence="1">
    <location>
        <begin position="78"/>
        <end position="103"/>
    </location>
</feature>
<sequence length="103" mass="11016">MYIPAGRSEDLTCPIHMFRRERRCSGKSSLGAAAAEPGLGTALQAALTAALAALLPRLRCQAAPLEIIGVSAATVRPDRQRRLCHPENAFQPRNRSSPQAGQP</sequence>
<organism evidence="2 3">
    <name type="scientific">Pleurodeles waltl</name>
    <name type="common">Iberian ribbed newt</name>
    <dbReference type="NCBI Taxonomy" id="8319"/>
    <lineage>
        <taxon>Eukaryota</taxon>
        <taxon>Metazoa</taxon>
        <taxon>Chordata</taxon>
        <taxon>Craniata</taxon>
        <taxon>Vertebrata</taxon>
        <taxon>Euteleostomi</taxon>
        <taxon>Amphibia</taxon>
        <taxon>Batrachia</taxon>
        <taxon>Caudata</taxon>
        <taxon>Salamandroidea</taxon>
        <taxon>Salamandridae</taxon>
        <taxon>Pleurodelinae</taxon>
        <taxon>Pleurodeles</taxon>
    </lineage>
</organism>
<gene>
    <name evidence="2" type="ORF">NDU88_002805</name>
</gene>
<accession>A0AAV7WQJ9</accession>
<dbReference type="Proteomes" id="UP001066276">
    <property type="component" value="Chromosome 1_1"/>
</dbReference>
<dbReference type="EMBL" id="JANPWB010000001">
    <property type="protein sequence ID" value="KAJ1215196.1"/>
    <property type="molecule type" value="Genomic_DNA"/>
</dbReference>
<reference evidence="2" key="1">
    <citation type="journal article" date="2022" name="bioRxiv">
        <title>Sequencing and chromosome-scale assembly of the giantPleurodeles waltlgenome.</title>
        <authorList>
            <person name="Brown T."/>
            <person name="Elewa A."/>
            <person name="Iarovenko S."/>
            <person name="Subramanian E."/>
            <person name="Araus A.J."/>
            <person name="Petzold A."/>
            <person name="Susuki M."/>
            <person name="Suzuki K.-i.T."/>
            <person name="Hayashi T."/>
            <person name="Toyoda A."/>
            <person name="Oliveira C."/>
            <person name="Osipova E."/>
            <person name="Leigh N.D."/>
            <person name="Simon A."/>
            <person name="Yun M.H."/>
        </authorList>
    </citation>
    <scope>NUCLEOTIDE SEQUENCE</scope>
    <source>
        <strain evidence="2">20211129_DDA</strain>
        <tissue evidence="2">Liver</tissue>
    </source>
</reference>
<keyword evidence="3" id="KW-1185">Reference proteome</keyword>
<name>A0AAV7WQJ9_PLEWA</name>
<protein>
    <submittedName>
        <fullName evidence="2">Uncharacterized protein</fullName>
    </submittedName>
</protein>
<comment type="caution">
    <text evidence="2">The sequence shown here is derived from an EMBL/GenBank/DDBJ whole genome shotgun (WGS) entry which is preliminary data.</text>
</comment>
<proteinExistence type="predicted"/>
<dbReference type="AlphaFoldDB" id="A0AAV7WQJ9"/>